<comment type="caution">
    <text evidence="2">The sequence shown here is derived from an EMBL/GenBank/DDBJ whole genome shotgun (WGS) entry which is preliminary data.</text>
</comment>
<organism evidence="2 3">
    <name type="scientific">Thalassococcus lentus</name>
    <dbReference type="NCBI Taxonomy" id="1210524"/>
    <lineage>
        <taxon>Bacteria</taxon>
        <taxon>Pseudomonadati</taxon>
        <taxon>Pseudomonadota</taxon>
        <taxon>Alphaproteobacteria</taxon>
        <taxon>Rhodobacterales</taxon>
        <taxon>Roseobacteraceae</taxon>
        <taxon>Thalassococcus</taxon>
    </lineage>
</organism>
<keyword evidence="1" id="KW-0472">Membrane</keyword>
<keyword evidence="1" id="KW-0812">Transmembrane</keyword>
<keyword evidence="3" id="KW-1185">Reference proteome</keyword>
<protein>
    <recommendedName>
        <fullName evidence="4">CTP synthetase</fullName>
    </recommendedName>
</protein>
<feature type="transmembrane region" description="Helical" evidence="1">
    <location>
        <begin position="31"/>
        <end position="53"/>
    </location>
</feature>
<keyword evidence="1" id="KW-1133">Transmembrane helix</keyword>
<evidence type="ECO:0008006" key="4">
    <source>
        <dbReference type="Google" id="ProtNLM"/>
    </source>
</evidence>
<accession>A0ABT4XVK7</accession>
<dbReference type="EMBL" id="JAQIOY010000006">
    <property type="protein sequence ID" value="MDA7425992.1"/>
    <property type="molecule type" value="Genomic_DNA"/>
</dbReference>
<evidence type="ECO:0000313" key="2">
    <source>
        <dbReference type="EMBL" id="MDA7425992.1"/>
    </source>
</evidence>
<proteinExistence type="predicted"/>
<evidence type="ECO:0000313" key="3">
    <source>
        <dbReference type="Proteomes" id="UP001210720"/>
    </source>
</evidence>
<reference evidence="2 3" key="1">
    <citation type="submission" date="2023-01" db="EMBL/GenBank/DDBJ databases">
        <title>Thalassococcus onchidii sp. nov., isolated from a marine invertebrate from the South China Sea.</title>
        <authorList>
            <person name="Xu S."/>
            <person name="Liu Z."/>
            <person name="Xu Y."/>
        </authorList>
    </citation>
    <scope>NUCLEOTIDE SEQUENCE [LARGE SCALE GENOMIC DNA]</scope>
    <source>
        <strain evidence="2 3">KCTC 32084</strain>
    </source>
</reference>
<evidence type="ECO:0000256" key="1">
    <source>
        <dbReference type="SAM" id="Phobius"/>
    </source>
</evidence>
<dbReference type="RefSeq" id="WP_271433349.1">
    <property type="nucleotide sequence ID" value="NZ_JAQIOY010000006.1"/>
</dbReference>
<dbReference type="Proteomes" id="UP001210720">
    <property type="component" value="Unassembled WGS sequence"/>
</dbReference>
<gene>
    <name evidence="2" type="ORF">PFY00_14755</name>
</gene>
<name>A0ABT4XVK7_9RHOB</name>
<sequence length="57" mass="5944">MGLRLATSVLTGVFCAGFALVIDLVTDALPMLLVIVMAFASGFLGSLFAQLVLGRDK</sequence>